<organism evidence="1 2">
    <name type="scientific">Trichonephila clavata</name>
    <name type="common">Joro spider</name>
    <name type="synonym">Nephila clavata</name>
    <dbReference type="NCBI Taxonomy" id="2740835"/>
    <lineage>
        <taxon>Eukaryota</taxon>
        <taxon>Metazoa</taxon>
        <taxon>Ecdysozoa</taxon>
        <taxon>Arthropoda</taxon>
        <taxon>Chelicerata</taxon>
        <taxon>Arachnida</taxon>
        <taxon>Araneae</taxon>
        <taxon>Araneomorphae</taxon>
        <taxon>Entelegynae</taxon>
        <taxon>Araneoidea</taxon>
        <taxon>Nephilidae</taxon>
        <taxon>Trichonephila</taxon>
    </lineage>
</organism>
<evidence type="ECO:0000313" key="2">
    <source>
        <dbReference type="Proteomes" id="UP000887116"/>
    </source>
</evidence>
<protein>
    <submittedName>
        <fullName evidence="1">Uncharacterized protein</fullName>
    </submittedName>
</protein>
<reference evidence="1" key="1">
    <citation type="submission" date="2020-07" db="EMBL/GenBank/DDBJ databases">
        <title>Multicomponent nature underlies the extraordinary mechanical properties of spider dragline silk.</title>
        <authorList>
            <person name="Kono N."/>
            <person name="Nakamura H."/>
            <person name="Mori M."/>
            <person name="Yoshida Y."/>
            <person name="Ohtoshi R."/>
            <person name="Malay A.D."/>
            <person name="Moran D.A.P."/>
            <person name="Tomita M."/>
            <person name="Numata K."/>
            <person name="Arakawa K."/>
        </authorList>
    </citation>
    <scope>NUCLEOTIDE SEQUENCE</scope>
</reference>
<gene>
    <name evidence="1" type="ORF">TNCT_196521</name>
</gene>
<keyword evidence="2" id="KW-1185">Reference proteome</keyword>
<accession>A0A8X6JG86</accession>
<dbReference type="AlphaFoldDB" id="A0A8X6JG86"/>
<evidence type="ECO:0000313" key="1">
    <source>
        <dbReference type="EMBL" id="GFR23978.1"/>
    </source>
</evidence>
<comment type="caution">
    <text evidence="1">The sequence shown here is derived from an EMBL/GenBank/DDBJ whole genome shotgun (WGS) entry which is preliminary data.</text>
</comment>
<dbReference type="Proteomes" id="UP000887116">
    <property type="component" value="Unassembled WGS sequence"/>
</dbReference>
<dbReference type="EMBL" id="BMAO01008499">
    <property type="protein sequence ID" value="GFR23978.1"/>
    <property type="molecule type" value="Genomic_DNA"/>
</dbReference>
<name>A0A8X6JG86_TRICU</name>
<sequence>MEYLLTPRFARCMCEGQKRRDVREDTCWDLFGTTGESNLFFPRVVTEIEYSADQGILEVFREEAFWPSDSIHYFDTFLDFLLKMGQLLA</sequence>
<proteinExistence type="predicted"/>